<dbReference type="VEuPathDB" id="FungiDB:BLGHR1_12503"/>
<protein>
    <submittedName>
        <fullName evidence="1">Uncharacterized protein</fullName>
    </submittedName>
</protein>
<gene>
    <name evidence="1" type="ORF">BLGHR1_12503</name>
</gene>
<sequence length="31" mass="3493">MEVKIGAHLPVMTESLNINHGKYHCQNNLSN</sequence>
<proteinExistence type="predicted"/>
<dbReference type="EMBL" id="UNSH01000041">
    <property type="protein sequence ID" value="SZF01732.1"/>
    <property type="molecule type" value="Genomic_DNA"/>
</dbReference>
<accession>A0A383UR47</accession>
<reference evidence="1 2" key="1">
    <citation type="submission" date="2017-11" db="EMBL/GenBank/DDBJ databases">
        <authorList>
            <person name="Kracher B."/>
        </authorList>
    </citation>
    <scope>NUCLEOTIDE SEQUENCE [LARGE SCALE GENOMIC DNA]</scope>
    <source>
        <strain evidence="1 2">RACE1</strain>
    </source>
</reference>
<organism evidence="1 2">
    <name type="scientific">Blumeria hordei</name>
    <name type="common">Barley powdery mildew</name>
    <name type="synonym">Blumeria graminis f. sp. hordei</name>
    <dbReference type="NCBI Taxonomy" id="2867405"/>
    <lineage>
        <taxon>Eukaryota</taxon>
        <taxon>Fungi</taxon>
        <taxon>Dikarya</taxon>
        <taxon>Ascomycota</taxon>
        <taxon>Pezizomycotina</taxon>
        <taxon>Leotiomycetes</taxon>
        <taxon>Erysiphales</taxon>
        <taxon>Erysiphaceae</taxon>
        <taxon>Blumeria</taxon>
    </lineage>
</organism>
<name>A0A383UR47_BLUHO</name>
<evidence type="ECO:0000313" key="2">
    <source>
        <dbReference type="Proteomes" id="UP000275772"/>
    </source>
</evidence>
<dbReference type="AlphaFoldDB" id="A0A383UR47"/>
<evidence type="ECO:0000313" key="1">
    <source>
        <dbReference type="EMBL" id="SZF01732.1"/>
    </source>
</evidence>
<dbReference type="Proteomes" id="UP000275772">
    <property type="component" value="Unassembled WGS sequence"/>
</dbReference>